<evidence type="ECO:0000256" key="5">
    <source>
        <dbReference type="ARBA" id="ARBA00023242"/>
    </source>
</evidence>
<gene>
    <name evidence="9" type="ORF">CU098_007951</name>
</gene>
<proteinExistence type="predicted"/>
<dbReference type="GO" id="GO:0005634">
    <property type="term" value="C:nucleus"/>
    <property type="evidence" value="ECO:0007669"/>
    <property type="project" value="UniProtKB-SubCell"/>
</dbReference>
<dbReference type="EMBL" id="PJQM01005650">
    <property type="protein sequence ID" value="RCH81143.1"/>
    <property type="molecule type" value="Genomic_DNA"/>
</dbReference>
<dbReference type="PANTHER" id="PTHR10071:SF281">
    <property type="entry name" value="BOX A-BINDING FACTOR-RELATED"/>
    <property type="match status" value="1"/>
</dbReference>
<name>A0A367ITX6_RHIST</name>
<dbReference type="AlphaFoldDB" id="A0A367ITX6"/>
<feature type="non-terminal residue" evidence="9">
    <location>
        <position position="1"/>
    </location>
</feature>
<dbReference type="Proteomes" id="UP000253551">
    <property type="component" value="Unassembled WGS sequence"/>
</dbReference>
<comment type="subcellular location">
    <subcellularLocation>
        <location evidence="1">Nucleus</location>
    </subcellularLocation>
</comment>
<evidence type="ECO:0000313" key="9">
    <source>
        <dbReference type="EMBL" id="RCH81143.1"/>
    </source>
</evidence>
<dbReference type="InterPro" id="IPR000679">
    <property type="entry name" value="Znf_GATA"/>
</dbReference>
<dbReference type="FunFam" id="3.30.50.10:FF:000007">
    <property type="entry name" value="Nitrogen regulatory AreA, N-terminal"/>
    <property type="match status" value="1"/>
</dbReference>
<dbReference type="GO" id="GO:0000978">
    <property type="term" value="F:RNA polymerase II cis-regulatory region sequence-specific DNA binding"/>
    <property type="evidence" value="ECO:0007669"/>
    <property type="project" value="TreeGrafter"/>
</dbReference>
<evidence type="ECO:0000313" key="10">
    <source>
        <dbReference type="Proteomes" id="UP000253551"/>
    </source>
</evidence>
<feature type="domain" description="GATA-type" evidence="8">
    <location>
        <begin position="1"/>
        <end position="42"/>
    </location>
</feature>
<dbReference type="PRINTS" id="PR00619">
    <property type="entry name" value="GATAZNFINGER"/>
</dbReference>
<keyword evidence="2" id="KW-0479">Metal-binding</keyword>
<evidence type="ECO:0000256" key="4">
    <source>
        <dbReference type="ARBA" id="ARBA00022833"/>
    </source>
</evidence>
<feature type="compositionally biased region" description="Polar residues" evidence="7">
    <location>
        <begin position="102"/>
        <end position="112"/>
    </location>
</feature>
<dbReference type="CDD" id="cd00202">
    <property type="entry name" value="ZnF_GATA"/>
    <property type="match status" value="2"/>
</dbReference>
<dbReference type="GO" id="GO:0008270">
    <property type="term" value="F:zinc ion binding"/>
    <property type="evidence" value="ECO:0007669"/>
    <property type="project" value="UniProtKB-KW"/>
</dbReference>
<sequence length="194" mass="21675">TPLWRRSAEDELLCNACGLYQKLHNAPRPKTLKPHNARKEARDDETSQLVCSNCSTTTTPLWRRDDEGAPLCNACGLYLKLHHERRPLSMKTDIIKKRQRYESSVNATNTGRKNSKKSKTDPTPPPPPVVSLPLSLPSSNDTLVSDSFPPMFSTNDSSINIGFTDNFDTDDGTFTGYQPTSFANSSDVMSNNYY</sequence>
<evidence type="ECO:0000259" key="8">
    <source>
        <dbReference type="PROSITE" id="PS50114"/>
    </source>
</evidence>
<dbReference type="PANTHER" id="PTHR10071">
    <property type="entry name" value="TRANSCRIPTION FACTOR GATA FAMILY MEMBER"/>
    <property type="match status" value="1"/>
</dbReference>
<dbReference type="SMART" id="SM00401">
    <property type="entry name" value="ZnF_GATA"/>
    <property type="match status" value="2"/>
</dbReference>
<keyword evidence="5" id="KW-0539">Nucleus</keyword>
<feature type="domain" description="GATA-type" evidence="8">
    <location>
        <begin position="45"/>
        <end position="98"/>
    </location>
</feature>
<dbReference type="PROSITE" id="PS50114">
    <property type="entry name" value="GATA_ZN_FINGER_2"/>
    <property type="match status" value="2"/>
</dbReference>
<dbReference type="GO" id="GO:0000122">
    <property type="term" value="P:negative regulation of transcription by RNA polymerase II"/>
    <property type="evidence" value="ECO:0007669"/>
    <property type="project" value="TreeGrafter"/>
</dbReference>
<evidence type="ECO:0000256" key="7">
    <source>
        <dbReference type="SAM" id="MobiDB-lite"/>
    </source>
</evidence>
<dbReference type="Gene3D" id="3.30.50.10">
    <property type="entry name" value="Erythroid Transcription Factor GATA-1, subunit A"/>
    <property type="match status" value="2"/>
</dbReference>
<dbReference type="GO" id="GO:0000981">
    <property type="term" value="F:DNA-binding transcription factor activity, RNA polymerase II-specific"/>
    <property type="evidence" value="ECO:0007669"/>
    <property type="project" value="TreeGrafter"/>
</dbReference>
<keyword evidence="4" id="KW-0862">Zinc</keyword>
<dbReference type="STRING" id="4846.A0A367ITX6"/>
<dbReference type="InterPro" id="IPR039355">
    <property type="entry name" value="Transcription_factor_GATA"/>
</dbReference>
<comment type="caution">
    <text evidence="9">The sequence shown here is derived from an EMBL/GenBank/DDBJ whole genome shotgun (WGS) entry which is preliminary data.</text>
</comment>
<keyword evidence="10" id="KW-1185">Reference proteome</keyword>
<accession>A0A367ITX6</accession>
<evidence type="ECO:0000256" key="6">
    <source>
        <dbReference type="PROSITE-ProRule" id="PRU00094"/>
    </source>
</evidence>
<organism evidence="9 10">
    <name type="scientific">Rhizopus stolonifer</name>
    <name type="common">Rhizopus nigricans</name>
    <dbReference type="NCBI Taxonomy" id="4846"/>
    <lineage>
        <taxon>Eukaryota</taxon>
        <taxon>Fungi</taxon>
        <taxon>Fungi incertae sedis</taxon>
        <taxon>Mucoromycota</taxon>
        <taxon>Mucoromycotina</taxon>
        <taxon>Mucoromycetes</taxon>
        <taxon>Mucorales</taxon>
        <taxon>Mucorineae</taxon>
        <taxon>Rhizopodaceae</taxon>
        <taxon>Rhizopus</taxon>
    </lineage>
</organism>
<protein>
    <recommendedName>
        <fullName evidence="8">GATA-type domain-containing protein</fullName>
    </recommendedName>
</protein>
<dbReference type="GO" id="GO:0045944">
    <property type="term" value="P:positive regulation of transcription by RNA polymerase II"/>
    <property type="evidence" value="ECO:0007669"/>
    <property type="project" value="TreeGrafter"/>
</dbReference>
<feature type="region of interest" description="Disordered" evidence="7">
    <location>
        <begin position="91"/>
        <end position="138"/>
    </location>
</feature>
<evidence type="ECO:0000256" key="2">
    <source>
        <dbReference type="ARBA" id="ARBA00022723"/>
    </source>
</evidence>
<evidence type="ECO:0000256" key="3">
    <source>
        <dbReference type="ARBA" id="ARBA00022771"/>
    </source>
</evidence>
<dbReference type="InterPro" id="IPR013088">
    <property type="entry name" value="Znf_NHR/GATA"/>
</dbReference>
<keyword evidence="3 6" id="KW-0863">Zinc-finger</keyword>
<dbReference type="PROSITE" id="PS00344">
    <property type="entry name" value="GATA_ZN_FINGER_1"/>
    <property type="match status" value="1"/>
</dbReference>
<reference evidence="9 10" key="1">
    <citation type="journal article" date="2018" name="G3 (Bethesda)">
        <title>Phylogenetic and Phylogenomic Definition of Rhizopus Species.</title>
        <authorList>
            <person name="Gryganskyi A.P."/>
            <person name="Golan J."/>
            <person name="Dolatabadi S."/>
            <person name="Mondo S."/>
            <person name="Robb S."/>
            <person name="Idnurm A."/>
            <person name="Muszewska A."/>
            <person name="Steczkiewicz K."/>
            <person name="Masonjones S."/>
            <person name="Liao H.L."/>
            <person name="Gajdeczka M.T."/>
            <person name="Anike F."/>
            <person name="Vuek A."/>
            <person name="Anishchenko I.M."/>
            <person name="Voigt K."/>
            <person name="de Hoog G.S."/>
            <person name="Smith M.E."/>
            <person name="Heitman J."/>
            <person name="Vilgalys R."/>
            <person name="Stajich J.E."/>
        </authorList>
    </citation>
    <scope>NUCLEOTIDE SEQUENCE [LARGE SCALE GENOMIC DNA]</scope>
    <source>
        <strain evidence="9 10">LSU 92-RS-03</strain>
    </source>
</reference>
<dbReference type="SUPFAM" id="SSF57716">
    <property type="entry name" value="Glucocorticoid receptor-like (DNA-binding domain)"/>
    <property type="match status" value="2"/>
</dbReference>
<evidence type="ECO:0000256" key="1">
    <source>
        <dbReference type="ARBA" id="ARBA00004123"/>
    </source>
</evidence>
<dbReference type="Pfam" id="PF00320">
    <property type="entry name" value="GATA"/>
    <property type="match status" value="2"/>
</dbReference>
<dbReference type="OrthoDB" id="515401at2759"/>